<reference evidence="1" key="1">
    <citation type="journal article" date="2014" name="Front. Microbiol.">
        <title>High frequency of phylogenetically diverse reductive dehalogenase-homologous genes in deep subseafloor sedimentary metagenomes.</title>
        <authorList>
            <person name="Kawai M."/>
            <person name="Futagami T."/>
            <person name="Toyoda A."/>
            <person name="Takaki Y."/>
            <person name="Nishi S."/>
            <person name="Hori S."/>
            <person name="Arai W."/>
            <person name="Tsubouchi T."/>
            <person name="Morono Y."/>
            <person name="Uchiyama I."/>
            <person name="Ito T."/>
            <person name="Fujiyama A."/>
            <person name="Inagaki F."/>
            <person name="Takami H."/>
        </authorList>
    </citation>
    <scope>NUCLEOTIDE SEQUENCE</scope>
    <source>
        <strain evidence="1">Expedition CK06-06</strain>
    </source>
</reference>
<organism evidence="1">
    <name type="scientific">marine sediment metagenome</name>
    <dbReference type="NCBI Taxonomy" id="412755"/>
    <lineage>
        <taxon>unclassified sequences</taxon>
        <taxon>metagenomes</taxon>
        <taxon>ecological metagenomes</taxon>
    </lineage>
</organism>
<comment type="caution">
    <text evidence="1">The sequence shown here is derived from an EMBL/GenBank/DDBJ whole genome shotgun (WGS) entry which is preliminary data.</text>
</comment>
<protein>
    <submittedName>
        <fullName evidence="1">Uncharacterized protein</fullName>
    </submittedName>
</protein>
<dbReference type="AlphaFoldDB" id="X1LET9"/>
<name>X1LET9_9ZZZZ</name>
<evidence type="ECO:0000313" key="1">
    <source>
        <dbReference type="EMBL" id="GAI17837.1"/>
    </source>
</evidence>
<accession>X1LET9</accession>
<dbReference type="EMBL" id="BARV01005800">
    <property type="protein sequence ID" value="GAI17837.1"/>
    <property type="molecule type" value="Genomic_DNA"/>
</dbReference>
<gene>
    <name evidence="1" type="ORF">S06H3_11788</name>
</gene>
<proteinExistence type="predicted"/>
<sequence length="50" mass="5502">MVVVLKPSLSCLFPQSVIFLKTHARVLLIVKPWPVQFADGMGKPPVASRV</sequence>